<keyword evidence="2" id="KW-1185">Reference proteome</keyword>
<dbReference type="Proteomes" id="UP000198882">
    <property type="component" value="Unassembled WGS sequence"/>
</dbReference>
<evidence type="ECO:0000313" key="1">
    <source>
        <dbReference type="EMBL" id="SDK35684.1"/>
    </source>
</evidence>
<accession>A0A1G9B997</accession>
<sequence length="366" mass="41344">MVSTLLVAAVVVFAICLLVAAVTLFLSVIRFWLDQRREAIRAELMPELFVRLEQPDPDWAGWYESHSRLERYVIRDVVSQYLRRLRGYERQQLLSLAAAASIDDRADRSLDSWRLTRRLRGLIWLSLLERPVSTDRLRTTCLDHSTTRAAAARLLLVCEGETAADDGTSLLCFRNDERLSVFGLDTLYRLNRVDASALTSKLIVDGEWWDEELLLQSLLVLAHCRLERRSDLLEWLGELLEHDSPQVRAAALAAFERQGWSQEIRARVDVEGALSDPDPGVRTACYDLLGRWGDTSSIEWLQYAVVTDPNERCRLTAARTLTKAGAALPSAIDVDPETEPAEDAAAAIEWARAEYNPPRRAAVGWS</sequence>
<gene>
    <name evidence="1" type="ORF">SAMN04515672_2862</name>
</gene>
<dbReference type="InterPro" id="IPR016024">
    <property type="entry name" value="ARM-type_fold"/>
</dbReference>
<dbReference type="STRING" id="1095776.SAMN04515672_2862"/>
<dbReference type="SUPFAM" id="SSF48371">
    <property type="entry name" value="ARM repeat"/>
    <property type="match status" value="1"/>
</dbReference>
<protein>
    <submittedName>
        <fullName evidence="1">HEAT repeat-containing protein</fullName>
    </submittedName>
</protein>
<evidence type="ECO:0000313" key="2">
    <source>
        <dbReference type="Proteomes" id="UP000198882"/>
    </source>
</evidence>
<dbReference type="AlphaFoldDB" id="A0A1G9B997"/>
<dbReference type="Pfam" id="PF13646">
    <property type="entry name" value="HEAT_2"/>
    <property type="match status" value="1"/>
</dbReference>
<dbReference type="InterPro" id="IPR011989">
    <property type="entry name" value="ARM-like"/>
</dbReference>
<dbReference type="OrthoDB" id="169654at2157"/>
<name>A0A1G9B997_9EURY</name>
<organism evidence="1 2">
    <name type="scientific">Natronorubrum texcoconense</name>
    <dbReference type="NCBI Taxonomy" id="1095776"/>
    <lineage>
        <taxon>Archaea</taxon>
        <taxon>Methanobacteriati</taxon>
        <taxon>Methanobacteriota</taxon>
        <taxon>Stenosarchaea group</taxon>
        <taxon>Halobacteria</taxon>
        <taxon>Halobacteriales</taxon>
        <taxon>Natrialbaceae</taxon>
        <taxon>Natronorubrum</taxon>
    </lineage>
</organism>
<dbReference type="EMBL" id="FNFE01000004">
    <property type="protein sequence ID" value="SDK35684.1"/>
    <property type="molecule type" value="Genomic_DNA"/>
</dbReference>
<dbReference type="Gene3D" id="1.25.10.10">
    <property type="entry name" value="Leucine-rich Repeat Variant"/>
    <property type="match status" value="1"/>
</dbReference>
<reference evidence="2" key="1">
    <citation type="submission" date="2016-10" db="EMBL/GenBank/DDBJ databases">
        <authorList>
            <person name="Varghese N."/>
            <person name="Submissions S."/>
        </authorList>
    </citation>
    <scope>NUCLEOTIDE SEQUENCE [LARGE SCALE GENOMIC DNA]</scope>
    <source>
        <strain evidence="2">B4,CECT 8067,JCM 17497</strain>
    </source>
</reference>
<dbReference type="RefSeq" id="WP_090307955.1">
    <property type="nucleotide sequence ID" value="NZ_FNFE01000004.1"/>
</dbReference>
<proteinExistence type="predicted"/>